<evidence type="ECO:0000256" key="1">
    <source>
        <dbReference type="ARBA" id="ARBA00001974"/>
    </source>
</evidence>
<sequence length="179" mass="20949">MYAGDFQKILILIPILRLVITHGIVPNLAFALGYTNNSWTLKVDLVWEHFCRILDHMDKLGYSKFEPIIWQKHMKRVPFTDLSPGYIQRGLAQVSLHPLGMEYRKQAFPWVIFKHVNITKPFRLNILGIRFSCNDFKIVFPVMAIPDIATVKSYHHRFSWAGQIIIVISRFIEKIWLLG</sequence>
<keyword evidence="3" id="KW-0503">Monooxygenase</keyword>
<proteinExistence type="inferred from homology"/>
<evidence type="ECO:0000313" key="4">
    <source>
        <dbReference type="EMBL" id="CDL85447.1"/>
    </source>
</evidence>
<comment type="similarity">
    <text evidence="2">Belongs to the FAD-binding monooxygenase family.</text>
</comment>
<evidence type="ECO:0000256" key="3">
    <source>
        <dbReference type="ARBA" id="ARBA00023033"/>
    </source>
</evidence>
<dbReference type="EMBL" id="CBXF010000134">
    <property type="protein sequence ID" value="CDL85447.1"/>
    <property type="molecule type" value="Genomic_DNA"/>
</dbReference>
<dbReference type="PANTHER" id="PTHR43872:SF1">
    <property type="entry name" value="MONOOXYGENASE, PUTATIVE (AFU_ORTHOLOGUE AFUA_8G02570)-RELATED"/>
    <property type="match status" value="1"/>
</dbReference>
<dbReference type="STRING" id="1427518.XSR1_710001"/>
<dbReference type="InterPro" id="IPR051820">
    <property type="entry name" value="FAD-binding_MO"/>
</dbReference>
<dbReference type="GO" id="GO:0004497">
    <property type="term" value="F:monooxygenase activity"/>
    <property type="evidence" value="ECO:0007669"/>
    <property type="project" value="UniProtKB-KW"/>
</dbReference>
<dbReference type="PANTHER" id="PTHR43872">
    <property type="entry name" value="MONOOXYGENASE, PUTATIVE (AFU_ORTHOLOGUE AFUA_8G02570)-RELATED"/>
    <property type="match status" value="1"/>
</dbReference>
<comment type="cofactor">
    <cofactor evidence="1">
        <name>FAD</name>
        <dbReference type="ChEBI" id="CHEBI:57692"/>
    </cofactor>
</comment>
<keyword evidence="5" id="KW-1185">Reference proteome</keyword>
<organism evidence="4 5">
    <name type="scientific">Xenorhabdus szentirmaii DSM 16338</name>
    <dbReference type="NCBI Taxonomy" id="1427518"/>
    <lineage>
        <taxon>Bacteria</taxon>
        <taxon>Pseudomonadati</taxon>
        <taxon>Pseudomonadota</taxon>
        <taxon>Gammaproteobacteria</taxon>
        <taxon>Enterobacterales</taxon>
        <taxon>Morganellaceae</taxon>
        <taxon>Xenorhabdus</taxon>
    </lineage>
</organism>
<evidence type="ECO:0000256" key="2">
    <source>
        <dbReference type="ARBA" id="ARBA00010139"/>
    </source>
</evidence>
<accession>W1J3W7</accession>
<dbReference type="AlphaFoldDB" id="W1J3W7"/>
<gene>
    <name evidence="4" type="ORF">XSR1_710001</name>
</gene>
<comment type="caution">
    <text evidence="4">The sequence shown here is derived from an EMBL/GenBank/DDBJ whole genome shotgun (WGS) entry which is preliminary data.</text>
</comment>
<protein>
    <submittedName>
        <fullName evidence="4">Uncharacterized protein</fullName>
    </submittedName>
</protein>
<keyword evidence="3" id="KW-0560">Oxidoreductase</keyword>
<dbReference type="Proteomes" id="UP000019202">
    <property type="component" value="Unassembled WGS sequence"/>
</dbReference>
<name>W1J3W7_9GAMM</name>
<evidence type="ECO:0000313" key="5">
    <source>
        <dbReference type="Proteomes" id="UP000019202"/>
    </source>
</evidence>
<reference evidence="4" key="1">
    <citation type="submission" date="2013-11" db="EMBL/GenBank/DDBJ databases">
        <title>Draft genome sequence and annotation of the entomopathogenic bacteria, Xenorhabdus cabanillasi strain JM26 and Xenorhabdus szentirmai strain DSM 16338.</title>
        <authorList>
            <person name="Gualtieri M."/>
            <person name="Ogier J.C."/>
            <person name="Pages S."/>
            <person name="Givaudan A."/>
            <person name="Gaudriault S."/>
        </authorList>
    </citation>
    <scope>NUCLEOTIDE SEQUENCE [LARGE SCALE GENOMIC DNA]</scope>
    <source>
        <strain evidence="4">DSM 16338</strain>
    </source>
</reference>